<evidence type="ECO:0000256" key="6">
    <source>
        <dbReference type="ARBA" id="ARBA00037368"/>
    </source>
</evidence>
<evidence type="ECO:0000256" key="7">
    <source>
        <dbReference type="ARBA" id="ARBA00038873"/>
    </source>
</evidence>
<reference evidence="10" key="1">
    <citation type="submission" date="2024-07" db="EMBL/GenBank/DDBJ databases">
        <authorList>
            <person name="Pedron J."/>
        </authorList>
    </citation>
    <scope>NUCLEOTIDE SEQUENCE</scope>
    <source>
        <strain evidence="10">A003-S1-M15</strain>
    </source>
</reference>
<dbReference type="EC" id="2.7.1.81" evidence="7"/>
<evidence type="ECO:0000256" key="5">
    <source>
        <dbReference type="ARBA" id="ARBA00036820"/>
    </source>
</evidence>
<evidence type="ECO:0000259" key="9">
    <source>
        <dbReference type="Pfam" id="PF01636"/>
    </source>
</evidence>
<dbReference type="EMBL" id="CP162670">
    <property type="protein sequence ID" value="XDL26010.1"/>
    <property type="molecule type" value="Genomic_DNA"/>
</dbReference>
<feature type="domain" description="Aminoglycoside phosphotransferase" evidence="9">
    <location>
        <begin position="35"/>
        <end position="272"/>
    </location>
</feature>
<dbReference type="PANTHER" id="PTHR21064">
    <property type="entry name" value="AMINOGLYCOSIDE PHOSPHOTRANSFERASE DOMAIN-CONTAINING PROTEIN-RELATED"/>
    <property type="match status" value="1"/>
</dbReference>
<evidence type="ECO:0000256" key="2">
    <source>
        <dbReference type="ARBA" id="ARBA00022490"/>
    </source>
</evidence>
<dbReference type="RefSeq" id="WP_226093417.1">
    <property type="nucleotide sequence ID" value="NZ_CP162670.1"/>
</dbReference>
<protein>
    <recommendedName>
        <fullName evidence="8">Hydroxylysine kinase</fullName>
        <ecNumber evidence="7">2.7.1.81</ecNumber>
    </recommendedName>
</protein>
<evidence type="ECO:0000256" key="4">
    <source>
        <dbReference type="ARBA" id="ARBA00022777"/>
    </source>
</evidence>
<evidence type="ECO:0000313" key="10">
    <source>
        <dbReference type="EMBL" id="XDL26010.1"/>
    </source>
</evidence>
<evidence type="ECO:0000256" key="3">
    <source>
        <dbReference type="ARBA" id="ARBA00022679"/>
    </source>
</evidence>
<keyword evidence="2" id="KW-0963">Cytoplasm</keyword>
<dbReference type="GeneID" id="302581489"/>
<proteinExistence type="predicted"/>
<name>A0AB39IXW2_9GAMM</name>
<organism evidence="10">
    <name type="scientific">Dickeya oryzae</name>
    <dbReference type="NCBI Taxonomy" id="1240404"/>
    <lineage>
        <taxon>Bacteria</taxon>
        <taxon>Pseudomonadati</taxon>
        <taxon>Pseudomonadota</taxon>
        <taxon>Gammaproteobacteria</taxon>
        <taxon>Enterobacterales</taxon>
        <taxon>Pectobacteriaceae</taxon>
        <taxon>Dickeya</taxon>
    </lineage>
</organism>
<dbReference type="InterPro" id="IPR002575">
    <property type="entry name" value="Aminoglycoside_PTrfase"/>
</dbReference>
<comment type="function">
    <text evidence="6">Catalyzes the GTP-dependent phosphorylation of 5-hydroxy-L-lysine.</text>
</comment>
<evidence type="ECO:0000256" key="1">
    <source>
        <dbReference type="ARBA" id="ARBA00004496"/>
    </source>
</evidence>
<dbReference type="GO" id="GO:0047992">
    <property type="term" value="F:hydroxylysine kinase activity"/>
    <property type="evidence" value="ECO:0007669"/>
    <property type="project" value="UniProtKB-EC"/>
</dbReference>
<comment type="subcellular location">
    <subcellularLocation>
        <location evidence="1">Cytoplasm</location>
    </subcellularLocation>
</comment>
<dbReference type="InterPro" id="IPR050249">
    <property type="entry name" value="Pseudomonas-type_ThrB"/>
</dbReference>
<dbReference type="GO" id="GO:0005737">
    <property type="term" value="C:cytoplasm"/>
    <property type="evidence" value="ECO:0007669"/>
    <property type="project" value="UniProtKB-SubCell"/>
</dbReference>
<sequence length="345" mass="39063">MSDPLVLFTTDVPSLSAVQAQQIARQQYGLDGSMTPLPGERDANFHLVTAAHGQYMLKVINPAESAPIRDVQTEILLHLARVDTTLPVPRIISNRWGNPSPALMIDGQMHHIRLITWSFGQPLHRVPRSSTLSARLGDTLAQLDLALQDFSHPAASRDLLWDIAHLERIHDWLRYVANAQQRQLILQWLTRWETAVAPIQSSLRHQLIHNDLNPYNVLVDTHAAVPHIDGIIDFGDALYAPLVNELATALAYQVGDESEPLAWILPFVSAYHARLPLTEQEISLLPCLIAARLTLTLSITQWRSELYPENRDYIQRNLDTAWRSLQHLSRQPEQRLAEQLLHACR</sequence>
<dbReference type="Gene3D" id="3.90.1200.10">
    <property type="match status" value="1"/>
</dbReference>
<keyword evidence="3" id="KW-0808">Transferase</keyword>
<dbReference type="Pfam" id="PF01636">
    <property type="entry name" value="APH"/>
    <property type="match status" value="1"/>
</dbReference>
<gene>
    <name evidence="10" type="ORF">LF929_007410</name>
</gene>
<accession>A0AB39IXW2</accession>
<dbReference type="AlphaFoldDB" id="A0AB39IXW2"/>
<dbReference type="InterPro" id="IPR011009">
    <property type="entry name" value="Kinase-like_dom_sf"/>
</dbReference>
<keyword evidence="4" id="KW-0418">Kinase</keyword>
<dbReference type="SUPFAM" id="SSF56112">
    <property type="entry name" value="Protein kinase-like (PK-like)"/>
    <property type="match status" value="1"/>
</dbReference>
<dbReference type="PANTHER" id="PTHR21064:SF1">
    <property type="entry name" value="HYDROXYLYSINE KINASE"/>
    <property type="match status" value="1"/>
</dbReference>
<evidence type="ECO:0000256" key="8">
    <source>
        <dbReference type="ARBA" id="ARBA00040505"/>
    </source>
</evidence>
<comment type="catalytic activity">
    <reaction evidence="5">
        <text>(5R)-5-hydroxy-L-lysine + GTP = (5R)-5-phosphooxy-L-lysine + GDP + H(+)</text>
        <dbReference type="Rhea" id="RHEA:19049"/>
        <dbReference type="ChEBI" id="CHEBI:15378"/>
        <dbReference type="ChEBI" id="CHEBI:37565"/>
        <dbReference type="ChEBI" id="CHEBI:57882"/>
        <dbReference type="ChEBI" id="CHEBI:58189"/>
        <dbReference type="ChEBI" id="CHEBI:58357"/>
        <dbReference type="EC" id="2.7.1.81"/>
    </reaction>
</comment>